<keyword evidence="4 6" id="KW-0694">RNA-binding</keyword>
<dbReference type="AlphaFoldDB" id="A0AA40GDS5"/>
<feature type="region of interest" description="Disordered" evidence="7">
    <location>
        <begin position="228"/>
        <end position="283"/>
    </location>
</feature>
<dbReference type="SMART" id="SM01218">
    <property type="entry name" value="FoP_duplication"/>
    <property type="match status" value="1"/>
</dbReference>
<dbReference type="InterPro" id="IPR025715">
    <property type="entry name" value="FoP_C"/>
</dbReference>
<dbReference type="EMBL" id="JAHYIQ010000001">
    <property type="protein sequence ID" value="KAK1135987.1"/>
    <property type="molecule type" value="Genomic_DNA"/>
</dbReference>
<sequence>MVYGLYTQISVRACFVFVRRHHYEDERGWFYSFLRGGVIIRKSAQMKMVDKIDMSLDDIIKQNKGTRPRGGSGRRGRGAGNTPRRGARRTQRVGGGVMRGRNRGGITRNSLPYTRGDVNSAWKHDMFDGVKKVGRSAIGSAGTTKLLVSNLDFGVSDSDIQELFSEFGPLKSAAVHYDRSGRSLGSADVIFERRADAIKAMKQYNGVPLDGREMNIQVATSEIPVTSIRGGPRLSGSNYTQRPQSRFRGSRGAGSVRGRGTGRRGGRGGSRQATKTPTAEELDAELEAYVKEVK</sequence>
<evidence type="ECO:0000256" key="1">
    <source>
        <dbReference type="ARBA" id="ARBA00004123"/>
    </source>
</evidence>
<dbReference type="InterPro" id="IPR051229">
    <property type="entry name" value="ALYREF_mRNA_export"/>
</dbReference>
<feature type="compositionally biased region" description="Basic residues" evidence="7">
    <location>
        <begin position="64"/>
        <end position="77"/>
    </location>
</feature>
<dbReference type="GO" id="GO:0003729">
    <property type="term" value="F:mRNA binding"/>
    <property type="evidence" value="ECO:0007669"/>
    <property type="project" value="TreeGrafter"/>
</dbReference>
<dbReference type="Pfam" id="PF00076">
    <property type="entry name" value="RRM_1"/>
    <property type="match status" value="1"/>
</dbReference>
<dbReference type="PANTHER" id="PTHR19965:SF82">
    <property type="entry name" value="THO COMPLEX SUBUNIT 4"/>
    <property type="match status" value="1"/>
</dbReference>
<dbReference type="Gene3D" id="3.30.70.330">
    <property type="match status" value="1"/>
</dbReference>
<evidence type="ECO:0000313" key="9">
    <source>
        <dbReference type="EMBL" id="KAK1135987.1"/>
    </source>
</evidence>
<gene>
    <name evidence="9" type="ORF">K0M31_000557</name>
</gene>
<feature type="domain" description="RRM" evidence="8">
    <location>
        <begin position="144"/>
        <end position="221"/>
    </location>
</feature>
<dbReference type="FunFam" id="3.30.70.330:FF:000273">
    <property type="entry name" value="THO complex subunit 4"/>
    <property type="match status" value="1"/>
</dbReference>
<evidence type="ECO:0000256" key="5">
    <source>
        <dbReference type="ARBA" id="ARBA00023242"/>
    </source>
</evidence>
<dbReference type="Pfam" id="PF13865">
    <property type="entry name" value="FoP_duplication"/>
    <property type="match status" value="1"/>
</dbReference>
<keyword evidence="2" id="KW-0813">Transport</keyword>
<dbReference type="SMART" id="SM00360">
    <property type="entry name" value="RRM"/>
    <property type="match status" value="1"/>
</dbReference>
<proteinExistence type="predicted"/>
<comment type="caution">
    <text evidence="9">The sequence shown here is derived from an EMBL/GenBank/DDBJ whole genome shotgun (WGS) entry which is preliminary data.</text>
</comment>
<dbReference type="GO" id="GO:0006406">
    <property type="term" value="P:mRNA export from nucleus"/>
    <property type="evidence" value="ECO:0007669"/>
    <property type="project" value="TreeGrafter"/>
</dbReference>
<dbReference type="CDD" id="cd12680">
    <property type="entry name" value="RRM_THOC4"/>
    <property type="match status" value="1"/>
</dbReference>
<dbReference type="Proteomes" id="UP001177670">
    <property type="component" value="Unassembled WGS sequence"/>
</dbReference>
<dbReference type="InterPro" id="IPR000504">
    <property type="entry name" value="RRM_dom"/>
</dbReference>
<evidence type="ECO:0000256" key="7">
    <source>
        <dbReference type="SAM" id="MobiDB-lite"/>
    </source>
</evidence>
<dbReference type="InterPro" id="IPR035979">
    <property type="entry name" value="RBD_domain_sf"/>
</dbReference>
<evidence type="ECO:0000256" key="3">
    <source>
        <dbReference type="ARBA" id="ARBA00022816"/>
    </source>
</evidence>
<name>A0AA40GDS5_9HYME</name>
<comment type="subcellular location">
    <subcellularLocation>
        <location evidence="1">Nucleus</location>
    </subcellularLocation>
</comment>
<protein>
    <recommendedName>
        <fullName evidence="8">RRM domain-containing protein</fullName>
    </recommendedName>
</protein>
<keyword evidence="3" id="KW-0509">mRNA transport</keyword>
<evidence type="ECO:0000256" key="2">
    <source>
        <dbReference type="ARBA" id="ARBA00022448"/>
    </source>
</evidence>
<dbReference type="SUPFAM" id="SSF54928">
    <property type="entry name" value="RNA-binding domain, RBD"/>
    <property type="match status" value="1"/>
</dbReference>
<evidence type="ECO:0000313" key="10">
    <source>
        <dbReference type="Proteomes" id="UP001177670"/>
    </source>
</evidence>
<evidence type="ECO:0000256" key="6">
    <source>
        <dbReference type="PROSITE-ProRule" id="PRU00176"/>
    </source>
</evidence>
<dbReference type="PROSITE" id="PS50102">
    <property type="entry name" value="RRM"/>
    <property type="match status" value="1"/>
</dbReference>
<accession>A0AA40GDS5</accession>
<dbReference type="InterPro" id="IPR012677">
    <property type="entry name" value="Nucleotide-bd_a/b_plait_sf"/>
</dbReference>
<evidence type="ECO:0000259" key="8">
    <source>
        <dbReference type="PROSITE" id="PS50102"/>
    </source>
</evidence>
<dbReference type="GO" id="GO:0005634">
    <property type="term" value="C:nucleus"/>
    <property type="evidence" value="ECO:0007669"/>
    <property type="project" value="UniProtKB-SubCell"/>
</dbReference>
<reference evidence="9" key="1">
    <citation type="submission" date="2021-10" db="EMBL/GenBank/DDBJ databases">
        <title>Melipona bicolor Genome sequencing and assembly.</title>
        <authorList>
            <person name="Araujo N.S."/>
            <person name="Arias M.C."/>
        </authorList>
    </citation>
    <scope>NUCLEOTIDE SEQUENCE</scope>
    <source>
        <strain evidence="9">USP_2M_L1-L4_2017</strain>
        <tissue evidence="9">Whole body</tissue>
    </source>
</reference>
<keyword evidence="5" id="KW-0539">Nucleus</keyword>
<evidence type="ECO:0000256" key="4">
    <source>
        <dbReference type="ARBA" id="ARBA00022884"/>
    </source>
</evidence>
<organism evidence="9 10">
    <name type="scientific">Melipona bicolor</name>
    <dbReference type="NCBI Taxonomy" id="60889"/>
    <lineage>
        <taxon>Eukaryota</taxon>
        <taxon>Metazoa</taxon>
        <taxon>Ecdysozoa</taxon>
        <taxon>Arthropoda</taxon>
        <taxon>Hexapoda</taxon>
        <taxon>Insecta</taxon>
        <taxon>Pterygota</taxon>
        <taxon>Neoptera</taxon>
        <taxon>Endopterygota</taxon>
        <taxon>Hymenoptera</taxon>
        <taxon>Apocrita</taxon>
        <taxon>Aculeata</taxon>
        <taxon>Apoidea</taxon>
        <taxon>Anthophila</taxon>
        <taxon>Apidae</taxon>
        <taxon>Melipona</taxon>
    </lineage>
</organism>
<dbReference type="PANTHER" id="PTHR19965">
    <property type="entry name" value="RNA AND EXPORT FACTOR BINDING PROTEIN"/>
    <property type="match status" value="1"/>
</dbReference>
<keyword evidence="10" id="KW-1185">Reference proteome</keyword>
<feature type="region of interest" description="Disordered" evidence="7">
    <location>
        <begin position="60"/>
        <end position="110"/>
    </location>
</feature>
<feature type="compositionally biased region" description="Polar residues" evidence="7">
    <location>
        <begin position="235"/>
        <end position="244"/>
    </location>
</feature>